<dbReference type="InterPro" id="IPR001194">
    <property type="entry name" value="cDENN_dom"/>
</dbReference>
<gene>
    <name evidence="5" type="ORF">RFH988_LOCUS23040</name>
</gene>
<dbReference type="InterPro" id="IPR040032">
    <property type="entry name" value="DENND1A/B/C"/>
</dbReference>
<dbReference type="InterPro" id="IPR005112">
    <property type="entry name" value="dDENN_dom"/>
</dbReference>
<dbReference type="SMART" id="SM00801">
    <property type="entry name" value="dDENN"/>
    <property type="match status" value="1"/>
</dbReference>
<dbReference type="Proteomes" id="UP000663882">
    <property type="component" value="Unassembled WGS sequence"/>
</dbReference>
<dbReference type="PANTHER" id="PTHR13196">
    <property type="entry name" value="DENN DOMAIN-CONTAINING"/>
    <property type="match status" value="1"/>
</dbReference>
<feature type="region of interest" description="Disordered" evidence="3">
    <location>
        <begin position="633"/>
        <end position="653"/>
    </location>
</feature>
<protein>
    <recommendedName>
        <fullName evidence="4">UDENN domain-containing protein</fullName>
    </recommendedName>
</protein>
<dbReference type="InterPro" id="IPR005113">
    <property type="entry name" value="uDENN_dom"/>
</dbReference>
<dbReference type="OrthoDB" id="206724at2759"/>
<evidence type="ECO:0000313" key="5">
    <source>
        <dbReference type="EMBL" id="CAF1172287.1"/>
    </source>
</evidence>
<dbReference type="GO" id="GO:0032456">
    <property type="term" value="P:endocytic recycling"/>
    <property type="evidence" value="ECO:0007669"/>
    <property type="project" value="TreeGrafter"/>
</dbReference>
<dbReference type="GO" id="GO:0006897">
    <property type="term" value="P:endocytosis"/>
    <property type="evidence" value="ECO:0007669"/>
    <property type="project" value="TreeGrafter"/>
</dbReference>
<feature type="compositionally biased region" description="Low complexity" evidence="3">
    <location>
        <begin position="637"/>
        <end position="647"/>
    </location>
</feature>
<dbReference type="PROSITE" id="PS50211">
    <property type="entry name" value="DENN"/>
    <property type="match status" value="1"/>
</dbReference>
<dbReference type="Pfam" id="PF02141">
    <property type="entry name" value="DENN"/>
    <property type="match status" value="1"/>
</dbReference>
<dbReference type="GO" id="GO:0005829">
    <property type="term" value="C:cytosol"/>
    <property type="evidence" value="ECO:0007669"/>
    <property type="project" value="TreeGrafter"/>
</dbReference>
<sequence>MDEKNKIRSAISLKQSAYQAAPNDEAQQKPKENRVFGLFILFFVPVHEPIMASDAKAAGSMVTREIESRLKETPEHLFEVFLEIREPVDNEKPKVLIKYPNDFSDDGLQNVTNFAYPCKTPLDEQSEHFAFVILDTTGTLFRFGYCRRSNRESTCLCIISFYPWFEIFYNILNDLSQIINSKSLKDSSQSSILTADMEQFLSSLYNYKLMSNEEFYKNEGKEIIEINTLSKSYTYTRSDPRKLPSMLSSRNFTVMVSRLGPEIMLRLFSHLLFERRLLFVSSKLFHLTACAYGCSHLIYPMHWQSIFLPILPSSMTWTAQCTAPYIIGMHSSVFSTLNMDELGDVVIVKIDERKIESQYDDLNNFPKHLIRSMKKGIQQSSQLAGDHLARIFLRAMAFSVGNYANGFIIKNDKLDFDRDRYLEPYLGSHVHSFMSAVAHTQMFEQFSRYRTYAQLQRETDVDEFDLEVKNLQKLQQSKKFKTNKKIYKLLEKYVKDGTIIDSNINIQKVDTKAKKRKSLIDTRDERNKAANPLIEQVQNKSEKFQTAINKAGQRVASEASSVRNNLTSFDLNDVIKRVNTSKIRDPIALNYAREIKSIHQSSSPDLLNEKSIPYGQMRSKEDIFSSEPRLINQDQISSSSSSSSPSSTPELERHRSNPLINLEIDDNDNPLLPSPITLNVINTSVTSPIQRQTPQIDSKIKQLQDELQYKVQTFDNKRIDPRNEYGQQQQQKEIKKLVEQFDPLDDSNKIKTNSNEYFSTIPIHFRSDDKLSSNTSDRHRSIYETIPTNYVNNVLQNIQTIYGTTSRSNLRSTYSIQSKSQENNFNHFSPMSTAPANLFPTKTYKNITDDASLSFDPLAPSKEKILYPNIPSSSSTAAAAASAASQTNESNLIDFN</sequence>
<dbReference type="SMART" id="SM00799">
    <property type="entry name" value="DENN"/>
    <property type="match status" value="1"/>
</dbReference>
<evidence type="ECO:0000256" key="1">
    <source>
        <dbReference type="ARBA" id="ARBA00004132"/>
    </source>
</evidence>
<keyword evidence="2" id="KW-0968">Cytoplasmic vesicle</keyword>
<evidence type="ECO:0000256" key="2">
    <source>
        <dbReference type="ARBA" id="ARBA00023329"/>
    </source>
</evidence>
<evidence type="ECO:0000259" key="4">
    <source>
        <dbReference type="PROSITE" id="PS50211"/>
    </source>
</evidence>
<accession>A0A814UAI9</accession>
<name>A0A814UAI9_9BILA</name>
<dbReference type="EMBL" id="CAJNOO010001572">
    <property type="protein sequence ID" value="CAF1172287.1"/>
    <property type="molecule type" value="Genomic_DNA"/>
</dbReference>
<evidence type="ECO:0000313" key="6">
    <source>
        <dbReference type="Proteomes" id="UP000663882"/>
    </source>
</evidence>
<dbReference type="GO" id="GO:0030136">
    <property type="term" value="C:clathrin-coated vesicle"/>
    <property type="evidence" value="ECO:0007669"/>
    <property type="project" value="UniProtKB-SubCell"/>
</dbReference>
<dbReference type="GO" id="GO:0005085">
    <property type="term" value="F:guanyl-nucleotide exchange factor activity"/>
    <property type="evidence" value="ECO:0007669"/>
    <property type="project" value="InterPro"/>
</dbReference>
<proteinExistence type="predicted"/>
<comment type="subcellular location">
    <subcellularLocation>
        <location evidence="1">Cytoplasmic vesicle</location>
        <location evidence="1">Clathrin-coated vesicle</location>
    </subcellularLocation>
</comment>
<organism evidence="5 6">
    <name type="scientific">Rotaria sordida</name>
    <dbReference type="NCBI Taxonomy" id="392033"/>
    <lineage>
        <taxon>Eukaryota</taxon>
        <taxon>Metazoa</taxon>
        <taxon>Spiralia</taxon>
        <taxon>Gnathifera</taxon>
        <taxon>Rotifera</taxon>
        <taxon>Eurotatoria</taxon>
        <taxon>Bdelloidea</taxon>
        <taxon>Philodinida</taxon>
        <taxon>Philodinidae</taxon>
        <taxon>Rotaria</taxon>
    </lineage>
</organism>
<dbReference type="PANTHER" id="PTHR13196:SF14">
    <property type="entry name" value="UDENN DOMAIN-CONTAINING PROTEIN"/>
    <property type="match status" value="1"/>
</dbReference>
<evidence type="ECO:0000256" key="3">
    <source>
        <dbReference type="SAM" id="MobiDB-lite"/>
    </source>
</evidence>
<feature type="region of interest" description="Disordered" evidence="3">
    <location>
        <begin position="877"/>
        <end position="896"/>
    </location>
</feature>
<dbReference type="InterPro" id="IPR043153">
    <property type="entry name" value="DENN_C"/>
</dbReference>
<dbReference type="AlphaFoldDB" id="A0A814UAI9"/>
<dbReference type="Gene3D" id="3.30.450.200">
    <property type="match status" value="1"/>
</dbReference>
<dbReference type="GO" id="GO:1901981">
    <property type="term" value="F:phosphatidylinositol phosphate binding"/>
    <property type="evidence" value="ECO:0007669"/>
    <property type="project" value="TreeGrafter"/>
</dbReference>
<comment type="caution">
    <text evidence="5">The sequence shown here is derived from an EMBL/GenBank/DDBJ whole genome shotgun (WGS) entry which is preliminary data.</text>
</comment>
<dbReference type="SMART" id="SM00800">
    <property type="entry name" value="uDENN"/>
    <property type="match status" value="1"/>
</dbReference>
<feature type="domain" description="UDENN" evidence="4">
    <location>
        <begin position="74"/>
        <end position="459"/>
    </location>
</feature>
<reference evidence="5" key="1">
    <citation type="submission" date="2021-02" db="EMBL/GenBank/DDBJ databases">
        <authorList>
            <person name="Nowell W R."/>
        </authorList>
    </citation>
    <scope>NUCLEOTIDE SEQUENCE</scope>
</reference>
<dbReference type="Gene3D" id="3.40.50.11500">
    <property type="match status" value="1"/>
</dbReference>
<feature type="compositionally biased region" description="Polar residues" evidence="3">
    <location>
        <begin position="886"/>
        <end position="896"/>
    </location>
</feature>
<dbReference type="InterPro" id="IPR037516">
    <property type="entry name" value="Tripartite_DENN"/>
</dbReference>